<evidence type="ECO:0000313" key="9">
    <source>
        <dbReference type="Proteomes" id="UP000887575"/>
    </source>
</evidence>
<dbReference type="PROSITE" id="PS00028">
    <property type="entry name" value="ZINC_FINGER_C2H2_1"/>
    <property type="match status" value="4"/>
</dbReference>
<dbReference type="SUPFAM" id="SSF57667">
    <property type="entry name" value="beta-beta-alpha zinc fingers"/>
    <property type="match status" value="2"/>
</dbReference>
<accession>A0AAF3FFI1</accession>
<evidence type="ECO:0000256" key="2">
    <source>
        <dbReference type="ARBA" id="ARBA00022723"/>
    </source>
</evidence>
<dbReference type="AlphaFoldDB" id="A0AAF3FFI1"/>
<dbReference type="WBParaSite" id="MBELARI_LOCUS5579">
    <property type="protein sequence ID" value="MBELARI_LOCUS5579"/>
    <property type="gene ID" value="MBELARI_LOCUS5579"/>
</dbReference>
<evidence type="ECO:0000256" key="1">
    <source>
        <dbReference type="ARBA" id="ARBA00004123"/>
    </source>
</evidence>
<keyword evidence="9" id="KW-1185">Reference proteome</keyword>
<feature type="domain" description="C2H2-type" evidence="8">
    <location>
        <begin position="80"/>
        <end position="102"/>
    </location>
</feature>
<dbReference type="Proteomes" id="UP000887575">
    <property type="component" value="Unassembled WGS sequence"/>
</dbReference>
<feature type="domain" description="C2H2-type" evidence="8">
    <location>
        <begin position="350"/>
        <end position="377"/>
    </location>
</feature>
<dbReference type="FunFam" id="3.30.160.60:FF:000446">
    <property type="entry name" value="Zinc finger protein"/>
    <property type="match status" value="1"/>
</dbReference>
<protein>
    <submittedName>
        <fullName evidence="10">C2H2-type domain-containing protein</fullName>
    </submittedName>
</protein>
<dbReference type="InterPro" id="IPR013087">
    <property type="entry name" value="Znf_C2H2_type"/>
</dbReference>
<proteinExistence type="predicted"/>
<dbReference type="InterPro" id="IPR036236">
    <property type="entry name" value="Znf_C2H2_sf"/>
</dbReference>
<comment type="subcellular location">
    <subcellularLocation>
        <location evidence="1">Nucleus</location>
    </subcellularLocation>
</comment>
<evidence type="ECO:0000313" key="10">
    <source>
        <dbReference type="WBParaSite" id="MBELARI_LOCUS5579"/>
    </source>
</evidence>
<evidence type="ECO:0000259" key="8">
    <source>
        <dbReference type="PROSITE" id="PS50157"/>
    </source>
</evidence>
<dbReference type="SMART" id="SM00355">
    <property type="entry name" value="ZnF_C2H2"/>
    <property type="match status" value="5"/>
</dbReference>
<evidence type="ECO:0000256" key="3">
    <source>
        <dbReference type="ARBA" id="ARBA00022737"/>
    </source>
</evidence>
<feature type="domain" description="C2H2-type" evidence="8">
    <location>
        <begin position="378"/>
        <end position="405"/>
    </location>
</feature>
<name>A0AAF3FFI1_9BILA</name>
<feature type="domain" description="C2H2-type" evidence="8">
    <location>
        <begin position="406"/>
        <end position="436"/>
    </location>
</feature>
<dbReference type="InterPro" id="IPR050331">
    <property type="entry name" value="Zinc_finger"/>
</dbReference>
<dbReference type="PANTHER" id="PTHR16515:SF66">
    <property type="entry name" value="C2H2-TYPE DOMAIN-CONTAINING PROTEIN"/>
    <property type="match status" value="1"/>
</dbReference>
<dbReference type="GO" id="GO:0005634">
    <property type="term" value="C:nucleus"/>
    <property type="evidence" value="ECO:0007669"/>
    <property type="project" value="UniProtKB-SubCell"/>
</dbReference>
<reference evidence="10" key="1">
    <citation type="submission" date="2024-02" db="UniProtKB">
        <authorList>
            <consortium name="WormBaseParasite"/>
        </authorList>
    </citation>
    <scope>IDENTIFICATION</scope>
</reference>
<evidence type="ECO:0000256" key="5">
    <source>
        <dbReference type="ARBA" id="ARBA00022833"/>
    </source>
</evidence>
<dbReference type="PANTHER" id="PTHR16515">
    <property type="entry name" value="PR DOMAIN ZINC FINGER PROTEIN"/>
    <property type="match status" value="1"/>
</dbReference>
<evidence type="ECO:0000256" key="7">
    <source>
        <dbReference type="PROSITE-ProRule" id="PRU00042"/>
    </source>
</evidence>
<dbReference type="PROSITE" id="PS50157">
    <property type="entry name" value="ZINC_FINGER_C2H2_2"/>
    <property type="match status" value="4"/>
</dbReference>
<keyword evidence="6" id="KW-0539">Nucleus</keyword>
<keyword evidence="2" id="KW-0479">Metal-binding</keyword>
<organism evidence="9 10">
    <name type="scientific">Mesorhabditis belari</name>
    <dbReference type="NCBI Taxonomy" id="2138241"/>
    <lineage>
        <taxon>Eukaryota</taxon>
        <taxon>Metazoa</taxon>
        <taxon>Ecdysozoa</taxon>
        <taxon>Nematoda</taxon>
        <taxon>Chromadorea</taxon>
        <taxon>Rhabditida</taxon>
        <taxon>Rhabditina</taxon>
        <taxon>Rhabditomorpha</taxon>
        <taxon>Rhabditoidea</taxon>
        <taxon>Rhabditidae</taxon>
        <taxon>Mesorhabditinae</taxon>
        <taxon>Mesorhabditis</taxon>
    </lineage>
</organism>
<sequence>MDLSNESSAFGIYEEIPETSESVVDYEDYEMNIGEMSYCHKPADLVDGQYEMNTALETTFCQREQKREVHASTYRRGPPFKCAYCEKCFVTRNLCDTHEMIHKEIAEDAKLLVLEEEHRGLPSLLVNETKKIAEAEDSLQAYICPIPRCGYISLDSSQVEAHLKYNHNYPSVFTDNERTYVNQDEHFSNNNDSTTSDDPQLMNEETLELEESFIYYQTQIGSETPLEESVDEVVMASASSSSELPSVPLEQEHVSDIKKDTPMSSTNLRLFVDPRPPARGRSGEKLLAVSKCKEIIMDQRYFEMVSPKLPSKIKDSIKPARNLNWVIEAVARGLDIDSANPHCRRKPTTWLCEECDQIIKYPSRIAAHRRMHTGEKPYKCEICEMRFSQCTPMRLHVRRHLDQKPFVCMIDGCGKRYVSRSILNNHQKDKHLGQMSSFYCMKGCGSTFASSQARFRHEFLCSFEALPEQAASMVDGENDESESTQQTFHDGDEEEVFVDFPNYDEAMEYDQRHFV</sequence>
<keyword evidence="4 7" id="KW-0863">Zinc-finger</keyword>
<dbReference type="Gene3D" id="3.30.160.60">
    <property type="entry name" value="Classic Zinc Finger"/>
    <property type="match status" value="3"/>
</dbReference>
<keyword evidence="3" id="KW-0677">Repeat</keyword>
<evidence type="ECO:0000256" key="4">
    <source>
        <dbReference type="ARBA" id="ARBA00022771"/>
    </source>
</evidence>
<evidence type="ECO:0000256" key="6">
    <source>
        <dbReference type="ARBA" id="ARBA00023242"/>
    </source>
</evidence>
<keyword evidence="5" id="KW-0862">Zinc</keyword>
<dbReference type="GO" id="GO:0000122">
    <property type="term" value="P:negative regulation of transcription by RNA polymerase II"/>
    <property type="evidence" value="ECO:0007669"/>
    <property type="project" value="UniProtKB-ARBA"/>
</dbReference>
<dbReference type="GO" id="GO:0008270">
    <property type="term" value="F:zinc ion binding"/>
    <property type="evidence" value="ECO:0007669"/>
    <property type="project" value="UniProtKB-KW"/>
</dbReference>